<dbReference type="EMBL" id="VIVQ01000001">
    <property type="protein sequence ID" value="TWE12314.1"/>
    <property type="molecule type" value="Genomic_DNA"/>
</dbReference>
<comment type="caution">
    <text evidence="3">The sequence shown here is derived from an EMBL/GenBank/DDBJ whole genome shotgun (WGS) entry which is preliminary data.</text>
</comment>
<dbReference type="InterPro" id="IPR001345">
    <property type="entry name" value="PG/BPGM_mutase_AS"/>
</dbReference>
<dbReference type="GO" id="GO:0016791">
    <property type="term" value="F:phosphatase activity"/>
    <property type="evidence" value="ECO:0007669"/>
    <property type="project" value="TreeGrafter"/>
</dbReference>
<feature type="binding site" evidence="2">
    <location>
        <begin position="11"/>
        <end position="18"/>
    </location>
    <ligand>
        <name>substrate</name>
    </ligand>
</feature>
<dbReference type="CDD" id="cd07067">
    <property type="entry name" value="HP_PGM_like"/>
    <property type="match status" value="1"/>
</dbReference>
<evidence type="ECO:0000256" key="2">
    <source>
        <dbReference type="PIRSR" id="PIRSR613078-2"/>
    </source>
</evidence>
<dbReference type="Gene3D" id="3.40.50.1240">
    <property type="entry name" value="Phosphoglycerate mutase-like"/>
    <property type="match status" value="1"/>
</dbReference>
<evidence type="ECO:0000313" key="4">
    <source>
        <dbReference type="Proteomes" id="UP000318297"/>
    </source>
</evidence>
<dbReference type="InterPro" id="IPR050275">
    <property type="entry name" value="PGM_Phosphatase"/>
</dbReference>
<dbReference type="PANTHER" id="PTHR48100:SF62">
    <property type="entry name" value="GLUCOSYL-3-PHOSPHOGLYCERATE PHOSPHATASE"/>
    <property type="match status" value="1"/>
</dbReference>
<feature type="active site" description="Proton donor/acceptor" evidence="1">
    <location>
        <position position="85"/>
    </location>
</feature>
<dbReference type="OrthoDB" id="4697614at2"/>
<dbReference type="SUPFAM" id="SSF53254">
    <property type="entry name" value="Phosphoglycerate mutase-like"/>
    <property type="match status" value="1"/>
</dbReference>
<reference evidence="3 4" key="1">
    <citation type="submission" date="2019-06" db="EMBL/GenBank/DDBJ databases">
        <title>Sequencing the genomes of 1000 actinobacteria strains.</title>
        <authorList>
            <person name="Klenk H.-P."/>
        </authorList>
    </citation>
    <scope>NUCLEOTIDE SEQUENCE [LARGE SCALE GENOMIC DNA]</scope>
    <source>
        <strain evidence="3 4">DSM 19560</strain>
    </source>
</reference>
<dbReference type="RefSeq" id="WP_145226231.1">
    <property type="nucleotide sequence ID" value="NZ_VIVQ01000001.1"/>
</dbReference>
<dbReference type="Proteomes" id="UP000318297">
    <property type="component" value="Unassembled WGS sequence"/>
</dbReference>
<dbReference type="InterPro" id="IPR029033">
    <property type="entry name" value="His_PPase_superfam"/>
</dbReference>
<proteinExistence type="predicted"/>
<gene>
    <name evidence="3" type="ORF">BKA23_1114</name>
</gene>
<evidence type="ECO:0000313" key="3">
    <source>
        <dbReference type="EMBL" id="TWE12314.1"/>
    </source>
</evidence>
<dbReference type="AlphaFoldDB" id="A0A561E9L8"/>
<dbReference type="GO" id="GO:0005737">
    <property type="term" value="C:cytoplasm"/>
    <property type="evidence" value="ECO:0007669"/>
    <property type="project" value="TreeGrafter"/>
</dbReference>
<accession>A0A561E9L8</accession>
<dbReference type="PANTHER" id="PTHR48100">
    <property type="entry name" value="BROAD-SPECIFICITY PHOSPHATASE YOR283W-RELATED"/>
    <property type="match status" value="1"/>
</dbReference>
<dbReference type="Pfam" id="PF00300">
    <property type="entry name" value="His_Phos_1"/>
    <property type="match status" value="1"/>
</dbReference>
<dbReference type="PIRSF" id="PIRSF000709">
    <property type="entry name" value="6PFK_2-Ptase"/>
    <property type="match status" value="1"/>
</dbReference>
<dbReference type="PROSITE" id="PS00175">
    <property type="entry name" value="PG_MUTASE"/>
    <property type="match status" value="1"/>
</dbReference>
<organism evidence="3 4">
    <name type="scientific">Rudaeicoccus suwonensis</name>
    <dbReference type="NCBI Taxonomy" id="657409"/>
    <lineage>
        <taxon>Bacteria</taxon>
        <taxon>Bacillati</taxon>
        <taxon>Actinomycetota</taxon>
        <taxon>Actinomycetes</taxon>
        <taxon>Micrococcales</taxon>
        <taxon>Dermacoccaceae</taxon>
        <taxon>Rudaeicoccus</taxon>
    </lineage>
</organism>
<evidence type="ECO:0000256" key="1">
    <source>
        <dbReference type="PIRSR" id="PIRSR613078-1"/>
    </source>
</evidence>
<name>A0A561E9L8_9MICO</name>
<feature type="binding site" evidence="2">
    <location>
        <position position="61"/>
    </location>
    <ligand>
        <name>substrate</name>
    </ligand>
</feature>
<feature type="active site" description="Tele-phosphohistidine intermediate" evidence="1">
    <location>
        <position position="12"/>
    </location>
</feature>
<sequence length="204" mass="21731">MSTGRRLVVLRHGETEFNAAGRWQGQFDAPLSERGHVQAAEAARMLASYSPKCVVASDLSRAADTGRAVAEAAGIPITYDARLREVNVGDWAGLTNAQIREQSGDLLERIDAGEDLRRGGTGETLDEVARRVHAAALEVAERMAPDTTTVIATHGVAGRALVAALTGIAQHTAWLGVGNLGNCHWAVVEDGSRGWRMTGWNLPV</sequence>
<keyword evidence="4" id="KW-1185">Reference proteome</keyword>
<protein>
    <submittedName>
        <fullName evidence="3">Putative phosphoglycerate mutase</fullName>
    </submittedName>
</protein>
<dbReference type="InterPro" id="IPR013078">
    <property type="entry name" value="His_Pase_superF_clade-1"/>
</dbReference>
<dbReference type="SMART" id="SM00855">
    <property type="entry name" value="PGAM"/>
    <property type="match status" value="1"/>
</dbReference>